<reference evidence="2" key="1">
    <citation type="journal article" date="2021" name="PeerJ">
        <title>Extensive microbial diversity within the chicken gut microbiome revealed by metagenomics and culture.</title>
        <authorList>
            <person name="Gilroy R."/>
            <person name="Ravi A."/>
            <person name="Getino M."/>
            <person name="Pursley I."/>
            <person name="Horton D.L."/>
            <person name="Alikhan N.F."/>
            <person name="Baker D."/>
            <person name="Gharbi K."/>
            <person name="Hall N."/>
            <person name="Watson M."/>
            <person name="Adriaenssens E.M."/>
            <person name="Foster-Nyarko E."/>
            <person name="Jarju S."/>
            <person name="Secka A."/>
            <person name="Antonio M."/>
            <person name="Oren A."/>
            <person name="Chaudhuri R.R."/>
            <person name="La Ragione R."/>
            <person name="Hildebrand F."/>
            <person name="Pallen M.J."/>
        </authorList>
    </citation>
    <scope>NUCLEOTIDE SEQUENCE</scope>
    <source>
        <strain evidence="2">ChiGjej1B1-98</strain>
    </source>
</reference>
<feature type="region of interest" description="Disordered" evidence="1">
    <location>
        <begin position="1"/>
        <end position="35"/>
    </location>
</feature>
<dbReference type="EMBL" id="DXDC01000021">
    <property type="protein sequence ID" value="HIY64806.1"/>
    <property type="molecule type" value="Genomic_DNA"/>
</dbReference>
<accession>A0A9D1YSS3</accession>
<protein>
    <submittedName>
        <fullName evidence="2">DUF721 domain-containing protein</fullName>
    </submittedName>
</protein>
<organism evidence="2 3">
    <name type="scientific">Candidatus Agrococcus pullicola</name>
    <dbReference type="NCBI Taxonomy" id="2838429"/>
    <lineage>
        <taxon>Bacteria</taxon>
        <taxon>Bacillati</taxon>
        <taxon>Actinomycetota</taxon>
        <taxon>Actinomycetes</taxon>
        <taxon>Micrococcales</taxon>
        <taxon>Microbacteriaceae</taxon>
        <taxon>Agrococcus</taxon>
    </lineage>
</organism>
<evidence type="ECO:0000313" key="2">
    <source>
        <dbReference type="EMBL" id="HIY64806.1"/>
    </source>
</evidence>
<dbReference type="PANTHER" id="PTHR36456:SF1">
    <property type="entry name" value="UPF0232 PROTEIN SCO3875"/>
    <property type="match status" value="1"/>
</dbReference>
<dbReference type="InterPro" id="IPR007922">
    <property type="entry name" value="DciA-like"/>
</dbReference>
<name>A0A9D1YSS3_9MICO</name>
<feature type="compositionally biased region" description="Basic and acidic residues" evidence="1">
    <location>
        <begin position="1"/>
        <end position="16"/>
    </location>
</feature>
<evidence type="ECO:0000313" key="3">
    <source>
        <dbReference type="Proteomes" id="UP000824005"/>
    </source>
</evidence>
<gene>
    <name evidence="2" type="ORF">H9830_00840</name>
</gene>
<evidence type="ECO:0000256" key="1">
    <source>
        <dbReference type="SAM" id="MobiDB-lite"/>
    </source>
</evidence>
<comment type="caution">
    <text evidence="2">The sequence shown here is derived from an EMBL/GenBank/DDBJ whole genome shotgun (WGS) entry which is preliminary data.</text>
</comment>
<dbReference type="Pfam" id="PF05258">
    <property type="entry name" value="DciA"/>
    <property type="match status" value="1"/>
</dbReference>
<dbReference type="AlphaFoldDB" id="A0A9D1YSS3"/>
<dbReference type="PANTHER" id="PTHR36456">
    <property type="entry name" value="UPF0232 PROTEIN SCO3875"/>
    <property type="match status" value="1"/>
</dbReference>
<proteinExistence type="predicted"/>
<sequence length="145" mass="16158">MGDPAKTTRDGRRRAAAEQAGSKPFSKGRDPRGLGDILRTTTETFGWTRDIARGEVVSGWQDLVGERAAQFTVAEDIIDNVLIVRCSSTAWAQQMRMMHGDILTKLMQRFPDSSVRRIRFDGPAAPRIGWGKRRVPGRGPRDTYG</sequence>
<reference evidence="2" key="2">
    <citation type="submission" date="2021-04" db="EMBL/GenBank/DDBJ databases">
        <authorList>
            <person name="Gilroy R."/>
        </authorList>
    </citation>
    <scope>NUCLEOTIDE SEQUENCE</scope>
    <source>
        <strain evidence="2">ChiGjej1B1-98</strain>
    </source>
</reference>
<dbReference type="Proteomes" id="UP000824005">
    <property type="component" value="Unassembled WGS sequence"/>
</dbReference>